<dbReference type="Proteomes" id="UP000054928">
    <property type="component" value="Unassembled WGS sequence"/>
</dbReference>
<dbReference type="GeneID" id="36409687"/>
<evidence type="ECO:0000313" key="2">
    <source>
        <dbReference type="Proteomes" id="UP000054928"/>
    </source>
</evidence>
<reference evidence="2" key="1">
    <citation type="submission" date="2014-09" db="EMBL/GenBank/DDBJ databases">
        <authorList>
            <person name="Sharma Rahul"/>
            <person name="Thines Marco"/>
        </authorList>
    </citation>
    <scope>NUCLEOTIDE SEQUENCE [LARGE SCALE GENOMIC DNA]</scope>
</reference>
<dbReference type="EMBL" id="CCYD01000645">
    <property type="protein sequence ID" value="CEG42549.1"/>
    <property type="molecule type" value="Genomic_DNA"/>
</dbReference>
<protein>
    <submittedName>
        <fullName evidence="1">Uncharacterized protein</fullName>
    </submittedName>
</protein>
<dbReference type="RefSeq" id="XP_024578918.1">
    <property type="nucleotide sequence ID" value="XM_024728441.2"/>
</dbReference>
<name>A0A0P1AMG0_PLAHL</name>
<dbReference type="AlphaFoldDB" id="A0A0P1AMG0"/>
<evidence type="ECO:0000313" key="1">
    <source>
        <dbReference type="EMBL" id="CEG42549.1"/>
    </source>
</evidence>
<accession>A0A0P1AMG0</accession>
<sequence length="96" mass="10734">MNMSIIPQGHFVTALTFSQAIRDFLYSKATPSEKNKLTAKRGAAYHAGKYTVLLADSKTGSATRPPRPFYHCRFLDLQQRGNAVHGDHQMVQSLKI</sequence>
<keyword evidence="2" id="KW-1185">Reference proteome</keyword>
<proteinExistence type="predicted"/>
<organism evidence="1 2">
    <name type="scientific">Plasmopara halstedii</name>
    <name type="common">Downy mildew of sunflower</name>
    <dbReference type="NCBI Taxonomy" id="4781"/>
    <lineage>
        <taxon>Eukaryota</taxon>
        <taxon>Sar</taxon>
        <taxon>Stramenopiles</taxon>
        <taxon>Oomycota</taxon>
        <taxon>Peronosporomycetes</taxon>
        <taxon>Peronosporales</taxon>
        <taxon>Peronosporaceae</taxon>
        <taxon>Plasmopara</taxon>
    </lineage>
</organism>